<gene>
    <name evidence="2" type="ORF">C1SCF055_LOCUS3640</name>
</gene>
<feature type="region of interest" description="Disordered" evidence="1">
    <location>
        <begin position="110"/>
        <end position="202"/>
    </location>
</feature>
<accession>A0A9P1FHY9</accession>
<feature type="compositionally biased region" description="Basic and acidic residues" evidence="1">
    <location>
        <begin position="148"/>
        <end position="164"/>
    </location>
</feature>
<comment type="caution">
    <text evidence="2">The sequence shown here is derived from an EMBL/GenBank/DDBJ whole genome shotgun (WGS) entry which is preliminary data.</text>
</comment>
<dbReference type="OrthoDB" id="437762at2759"/>
<organism evidence="2">
    <name type="scientific">Cladocopium goreaui</name>
    <dbReference type="NCBI Taxonomy" id="2562237"/>
    <lineage>
        <taxon>Eukaryota</taxon>
        <taxon>Sar</taxon>
        <taxon>Alveolata</taxon>
        <taxon>Dinophyceae</taxon>
        <taxon>Suessiales</taxon>
        <taxon>Symbiodiniaceae</taxon>
        <taxon>Cladocopium</taxon>
    </lineage>
</organism>
<feature type="region of interest" description="Disordered" evidence="1">
    <location>
        <begin position="1404"/>
        <end position="1478"/>
    </location>
</feature>
<feature type="compositionally biased region" description="Polar residues" evidence="1">
    <location>
        <begin position="1"/>
        <end position="14"/>
    </location>
</feature>
<evidence type="ECO:0000256" key="1">
    <source>
        <dbReference type="SAM" id="MobiDB-lite"/>
    </source>
</evidence>
<feature type="region of interest" description="Disordered" evidence="1">
    <location>
        <begin position="938"/>
        <end position="970"/>
    </location>
</feature>
<dbReference type="Proteomes" id="UP001152797">
    <property type="component" value="Unassembled WGS sequence"/>
</dbReference>
<feature type="region of interest" description="Disordered" evidence="1">
    <location>
        <begin position="1008"/>
        <end position="1032"/>
    </location>
</feature>
<keyword evidence="4" id="KW-1185">Reference proteome</keyword>
<dbReference type="EMBL" id="CAMXCT030000195">
    <property type="protein sequence ID" value="CAL4762617.1"/>
    <property type="molecule type" value="Genomic_DNA"/>
</dbReference>
<feature type="compositionally biased region" description="Basic and acidic residues" evidence="1">
    <location>
        <begin position="241"/>
        <end position="293"/>
    </location>
</feature>
<proteinExistence type="predicted"/>
<feature type="region of interest" description="Disordered" evidence="1">
    <location>
        <begin position="214"/>
        <end position="310"/>
    </location>
</feature>
<feature type="region of interest" description="Disordered" evidence="1">
    <location>
        <begin position="697"/>
        <end position="772"/>
    </location>
</feature>
<evidence type="ECO:0000313" key="4">
    <source>
        <dbReference type="Proteomes" id="UP001152797"/>
    </source>
</evidence>
<evidence type="ECO:0000313" key="2">
    <source>
        <dbReference type="EMBL" id="CAI3975305.1"/>
    </source>
</evidence>
<dbReference type="EMBL" id="CAMXCT010000195">
    <property type="protein sequence ID" value="CAI3975305.1"/>
    <property type="molecule type" value="Genomic_DNA"/>
</dbReference>
<reference evidence="2" key="1">
    <citation type="submission" date="2022-10" db="EMBL/GenBank/DDBJ databases">
        <authorList>
            <person name="Chen Y."/>
            <person name="Dougan E. K."/>
            <person name="Chan C."/>
            <person name="Rhodes N."/>
            <person name="Thang M."/>
        </authorList>
    </citation>
    <scope>NUCLEOTIDE SEQUENCE</scope>
</reference>
<feature type="compositionally biased region" description="Basic residues" evidence="1">
    <location>
        <begin position="23"/>
        <end position="32"/>
    </location>
</feature>
<sequence>MDTCRSSWSQSPRRASTWAQGWRGRRGARSKRPSTGWEAFLLPSSPVKAAAALLTEEEFRKHPLSMQTTTASFGSYRSQGTATDLLADVSMTQARQTGQDVLSAVTATVPEPFGPQLSTAKVLRGRPKAAPPRSPKRRSRPPTGPGERPAERAAERAERAERAEPPAPKKSLFKAVSAIMQAAKTEKAPKAHADRPTSSLKAAQAFKTALSAVAGETANTTSGSRRRSVAERLTMSSATRHAMDAKDAERSKAPETDAEDPARPPRSPERKTRSASKVERVSTVEQAREEASKAPRTAATPGMVFAPQEKPGGKWKWTSQAFEAPLCSFQELVNVENTPMLLAEAVERVRPMCGGQNFSWERSHGSYGGKLHINFPIVLWYQHSWENEIKKSRTSCAVSFLHRSGCAFVYQPTVPVTTLIIEPKQIFRPMFHFDPRSFHTFKLAWRHYLDFDSTDYRLIVGSELERWCQRCSNAIEKPFNATYWLLLMIGSLYRETLTMRNVVPKLDPPEQVAVICVDSFVALSALLFAPERQVLYAGVDPTPSYLRWLQYIADQNNFRKTKPVNAANAATVFEMNEFLDLPVVIIFYGRPSRGKEADPLAWTGNPTLVKSYISRFCEDNKCGCQVELATRLYTYSCSLGCTGAGDGHQPWFCWNGLQICEIGVPMPHTQAAFLSPFLSSKYVAFLCHLHGPDGYIPSEKQKGTGGRLDSKQSSQMEGNSDLDEPEKPTRSSSMKTGSLMSTMDNGPESCAASQAGDSDEEESESRRSWSFNTQSGLAGVGKMEKEKAARSGYKCSCGQYIFTEKGAAPRGRGAKADGPAFGHTEGEAAKLRQALAALQEYDLMHTFVALMSGGLNLAKSVLRLHFSIDPGAYQNLPEPSCKSYEEALMPWYREFHRMDMHNRSRHCMLLTSILRGMLGDGLTSGLHTEALDMLRLPLPTADEKDEKPDKVPAPRPMLGRPTVGPGAQHSLFGGAQRRWTAGHGMLSRWLTSRSPAFWPLGSPSQILQRQQSRESLASDERPDRQTSKAPGSKRFLTHAQVSCALNGCDSPLGLKHHFETFQQWCHSAHLLPFVQRCYRRCGIAGLAAGQHVGRHSKGANPFYPLVLPTVPTVCYGHCYPLHKVFQYFYAGTEKILCSIDDSKALDSEKATWGLVAGQDRLNNQCWFKVADEVDPMNQESDSRDSREPSKKSALRSSMFPLTLKPSGKSIDEERRQQLLARKKHFVAKRQMMPLSPGVLTAADPFFWFCHGDFYLYTFPANQVPRNFLQDPAVVVCRYADIVSRSGTPPPDAGLGVAGPTAAARATARGVAAMEQSAAAPPSSCLCQPTDMTDHLRKRWEVKLVFPDEQALLLGDTGWFPGALGYRFIFEASTQNVERYVLLDTMPQASLVYMQHVWRPDRKLAKTGKKAAEGPDKTAAGWTKAELREAETSSDESEVAEEPSEREDPIAAPHRRRIPLPYFSKKKKPPKKQRPGIIQRPVRWETVDFMLPPLGPGL</sequence>
<feature type="compositionally biased region" description="Basic residues" evidence="1">
    <location>
        <begin position="1452"/>
        <end position="1473"/>
    </location>
</feature>
<feature type="compositionally biased region" description="Basic and acidic residues" evidence="1">
    <location>
        <begin position="1016"/>
        <end position="1026"/>
    </location>
</feature>
<evidence type="ECO:0000313" key="3">
    <source>
        <dbReference type="EMBL" id="CAL1128680.1"/>
    </source>
</evidence>
<feature type="compositionally biased region" description="Basic and acidic residues" evidence="1">
    <location>
        <begin position="1404"/>
        <end position="1415"/>
    </location>
</feature>
<feature type="region of interest" description="Disordered" evidence="1">
    <location>
        <begin position="1"/>
        <end position="34"/>
    </location>
</feature>
<feature type="compositionally biased region" description="Basic and acidic residues" evidence="1">
    <location>
        <begin position="184"/>
        <end position="195"/>
    </location>
</feature>
<feature type="compositionally biased region" description="Acidic residues" evidence="1">
    <location>
        <begin position="1431"/>
        <end position="1444"/>
    </location>
</feature>
<name>A0A9P1FHY9_9DINO</name>
<dbReference type="EMBL" id="CAMXCT020000195">
    <property type="protein sequence ID" value="CAL1128680.1"/>
    <property type="molecule type" value="Genomic_DNA"/>
</dbReference>
<feature type="compositionally biased region" description="Polar residues" evidence="1">
    <location>
        <begin position="730"/>
        <end position="744"/>
    </location>
</feature>
<protein>
    <submittedName>
        <fullName evidence="2">Uncharacterized protein</fullName>
    </submittedName>
</protein>
<feature type="compositionally biased region" description="Basic and acidic residues" evidence="1">
    <location>
        <begin position="941"/>
        <end position="952"/>
    </location>
</feature>
<reference evidence="3" key="2">
    <citation type="submission" date="2024-04" db="EMBL/GenBank/DDBJ databases">
        <authorList>
            <person name="Chen Y."/>
            <person name="Shah S."/>
            <person name="Dougan E. K."/>
            <person name="Thang M."/>
            <person name="Chan C."/>
        </authorList>
    </citation>
    <scope>NUCLEOTIDE SEQUENCE [LARGE SCALE GENOMIC DNA]</scope>
</reference>